<proteinExistence type="predicted"/>
<keyword evidence="2" id="KW-1185">Reference proteome</keyword>
<organism evidence="1 2">
    <name type="scientific">Aedes albopictus</name>
    <name type="common">Asian tiger mosquito</name>
    <name type="synonym">Stegomyia albopicta</name>
    <dbReference type="NCBI Taxonomy" id="7160"/>
    <lineage>
        <taxon>Eukaryota</taxon>
        <taxon>Metazoa</taxon>
        <taxon>Ecdysozoa</taxon>
        <taxon>Arthropoda</taxon>
        <taxon>Hexapoda</taxon>
        <taxon>Insecta</taxon>
        <taxon>Pterygota</taxon>
        <taxon>Neoptera</taxon>
        <taxon>Endopterygota</taxon>
        <taxon>Diptera</taxon>
        <taxon>Nematocera</taxon>
        <taxon>Culicoidea</taxon>
        <taxon>Culicidae</taxon>
        <taxon>Culicinae</taxon>
        <taxon>Aedini</taxon>
        <taxon>Aedes</taxon>
        <taxon>Stegomyia</taxon>
    </lineage>
</organism>
<dbReference type="EnsemblMetazoa" id="AALFPA23_012986.R18732">
    <property type="protein sequence ID" value="AALFPA23_012986.P18732"/>
    <property type="gene ID" value="AALFPA23_012986"/>
</dbReference>
<dbReference type="RefSeq" id="XP_062707089.1">
    <property type="nucleotide sequence ID" value="XM_062851105.1"/>
</dbReference>
<evidence type="ECO:0000313" key="1">
    <source>
        <dbReference type="EnsemblMetazoa" id="AALFPA23_012986.P18732"/>
    </source>
</evidence>
<reference evidence="2" key="1">
    <citation type="journal article" date="2015" name="Proc. Natl. Acad. Sci. U.S.A.">
        <title>Genome sequence of the Asian Tiger mosquito, Aedes albopictus, reveals insights into its biology, genetics, and evolution.</title>
        <authorList>
            <person name="Chen X.G."/>
            <person name="Jiang X."/>
            <person name="Gu J."/>
            <person name="Xu M."/>
            <person name="Wu Y."/>
            <person name="Deng Y."/>
            <person name="Zhang C."/>
            <person name="Bonizzoni M."/>
            <person name="Dermauw W."/>
            <person name="Vontas J."/>
            <person name="Armbruster P."/>
            <person name="Huang X."/>
            <person name="Yang Y."/>
            <person name="Zhang H."/>
            <person name="He W."/>
            <person name="Peng H."/>
            <person name="Liu Y."/>
            <person name="Wu K."/>
            <person name="Chen J."/>
            <person name="Lirakis M."/>
            <person name="Topalis P."/>
            <person name="Van Leeuwen T."/>
            <person name="Hall A.B."/>
            <person name="Jiang X."/>
            <person name="Thorpe C."/>
            <person name="Mueller R.L."/>
            <person name="Sun C."/>
            <person name="Waterhouse R.M."/>
            <person name="Yan G."/>
            <person name="Tu Z.J."/>
            <person name="Fang X."/>
            <person name="James A.A."/>
        </authorList>
    </citation>
    <scope>NUCLEOTIDE SEQUENCE [LARGE SCALE GENOMIC DNA]</scope>
    <source>
        <strain evidence="2">Foshan</strain>
    </source>
</reference>
<dbReference type="GeneID" id="134287908"/>
<name>A0ABM1YXE0_AEDAL</name>
<accession>A0ABM1YXE0</accession>
<sequence>MCPRICTICRNGASKLITHHLCECCSERFLKCGGTVTGSVDGSYLEQKPQLLDETKNTLGLHKCALCNDRQTYQESLYWKHVHVSFKPAFYERVTIKLSFW</sequence>
<reference evidence="1" key="2">
    <citation type="submission" date="2025-05" db="UniProtKB">
        <authorList>
            <consortium name="EnsemblMetazoa"/>
        </authorList>
    </citation>
    <scope>IDENTIFICATION</scope>
    <source>
        <strain evidence="1">Foshan</strain>
    </source>
</reference>
<protein>
    <submittedName>
        <fullName evidence="1">Uncharacterized protein</fullName>
    </submittedName>
</protein>
<evidence type="ECO:0000313" key="2">
    <source>
        <dbReference type="Proteomes" id="UP000069940"/>
    </source>
</evidence>
<dbReference type="Proteomes" id="UP000069940">
    <property type="component" value="Unassembled WGS sequence"/>
</dbReference>